<evidence type="ECO:0000256" key="1">
    <source>
        <dbReference type="ARBA" id="ARBA00023002"/>
    </source>
</evidence>
<evidence type="ECO:0000313" key="3">
    <source>
        <dbReference type="EMBL" id="GAA0398493.1"/>
    </source>
</evidence>
<dbReference type="RefSeq" id="WP_344022110.1">
    <property type="nucleotide sequence ID" value="NZ_BAAABX010000019.1"/>
</dbReference>
<reference evidence="4" key="1">
    <citation type="journal article" date="2019" name="Int. J. Syst. Evol. Microbiol.">
        <title>The Global Catalogue of Microorganisms (GCM) 10K type strain sequencing project: providing services to taxonomists for standard genome sequencing and annotation.</title>
        <authorList>
            <consortium name="The Broad Institute Genomics Platform"/>
            <consortium name="The Broad Institute Genome Sequencing Center for Infectious Disease"/>
            <person name="Wu L."/>
            <person name="Ma J."/>
        </authorList>
    </citation>
    <scope>NUCLEOTIDE SEQUENCE [LARGE SCALE GENOMIC DNA]</scope>
    <source>
        <strain evidence="4">JCM 4788</strain>
    </source>
</reference>
<feature type="domain" description="Luciferase-like" evidence="2">
    <location>
        <begin position="17"/>
        <end position="219"/>
    </location>
</feature>
<dbReference type="Pfam" id="PF00296">
    <property type="entry name" value="Bac_luciferase"/>
    <property type="match status" value="1"/>
</dbReference>
<dbReference type="Gene3D" id="3.20.20.30">
    <property type="entry name" value="Luciferase-like domain"/>
    <property type="match status" value="1"/>
</dbReference>
<name>A0ABP3IDH4_9ACTN</name>
<sequence length="298" mass="30370">MIKTGITYSSLTAADGSLPAPQDVARRAEEAGLDSLWVSDHLATGHPFLESVVALSAAAGATRRLEVGFAVLQLALRQLAWAGKQIGSLQAASGGRLHLGVGLGGRPREEWEAAGVPADERARRTDEALAALPSLLAGKPTALPGAPGSTVTLLPAVTPPPVWVGGGSPAALRRAAALGDGWLPAAITARGLSDGLRTLGELRAEAALPAPRATVSVFASLDGHLGGLSHDALVDVLHLQFGFPRELSEAVAVAGPPGHVAQRLAEYAAAGAEQVIVCPVGGTWEQQIELLAAAKELT</sequence>
<keyword evidence="1" id="KW-0560">Oxidoreductase</keyword>
<keyword evidence="4" id="KW-1185">Reference proteome</keyword>
<dbReference type="EMBL" id="BAAABX010000019">
    <property type="protein sequence ID" value="GAA0398493.1"/>
    <property type="molecule type" value="Genomic_DNA"/>
</dbReference>
<gene>
    <name evidence="3" type="ORF">GCM10010357_19520</name>
</gene>
<dbReference type="PANTHER" id="PTHR43244:SF1">
    <property type="entry name" value="5,10-METHYLENETETRAHYDROMETHANOPTERIN REDUCTASE"/>
    <property type="match status" value="1"/>
</dbReference>
<evidence type="ECO:0000313" key="4">
    <source>
        <dbReference type="Proteomes" id="UP001500879"/>
    </source>
</evidence>
<accession>A0ABP3IDH4</accession>
<dbReference type="Proteomes" id="UP001500879">
    <property type="component" value="Unassembled WGS sequence"/>
</dbReference>
<evidence type="ECO:0000259" key="2">
    <source>
        <dbReference type="Pfam" id="PF00296"/>
    </source>
</evidence>
<dbReference type="SUPFAM" id="SSF51679">
    <property type="entry name" value="Bacterial luciferase-like"/>
    <property type="match status" value="1"/>
</dbReference>
<dbReference type="PANTHER" id="PTHR43244">
    <property type="match status" value="1"/>
</dbReference>
<proteinExistence type="predicted"/>
<organism evidence="3 4">
    <name type="scientific">Streptomyces luteireticuli</name>
    <dbReference type="NCBI Taxonomy" id="173858"/>
    <lineage>
        <taxon>Bacteria</taxon>
        <taxon>Bacillati</taxon>
        <taxon>Actinomycetota</taxon>
        <taxon>Actinomycetes</taxon>
        <taxon>Kitasatosporales</taxon>
        <taxon>Streptomycetaceae</taxon>
        <taxon>Streptomyces</taxon>
    </lineage>
</organism>
<dbReference type="InterPro" id="IPR050564">
    <property type="entry name" value="F420-G6PD/mer"/>
</dbReference>
<protein>
    <submittedName>
        <fullName evidence="3">LLM class flavin-dependent oxidoreductase</fullName>
    </submittedName>
</protein>
<dbReference type="InterPro" id="IPR036661">
    <property type="entry name" value="Luciferase-like_sf"/>
</dbReference>
<dbReference type="InterPro" id="IPR011251">
    <property type="entry name" value="Luciferase-like_dom"/>
</dbReference>
<comment type="caution">
    <text evidence="3">The sequence shown here is derived from an EMBL/GenBank/DDBJ whole genome shotgun (WGS) entry which is preliminary data.</text>
</comment>